<comment type="catalytic activity">
    <reaction evidence="1">
        <text>Cleavage of peptide bonds with very broad specificity.</text>
        <dbReference type="EC" id="3.4.25.1"/>
    </reaction>
</comment>
<evidence type="ECO:0000256" key="3">
    <source>
        <dbReference type="ARBA" id="ARBA00012039"/>
    </source>
</evidence>
<keyword evidence="5" id="KW-0645">Protease</keyword>
<keyword evidence="9" id="KW-0539">Nucleus</keyword>
<evidence type="ECO:0000256" key="8">
    <source>
        <dbReference type="ARBA" id="ARBA00022942"/>
    </source>
</evidence>
<keyword evidence="8" id="KW-0647">Proteasome</keyword>
<dbReference type="Pfam" id="PF00227">
    <property type="entry name" value="Proteasome"/>
    <property type="match status" value="1"/>
</dbReference>
<reference evidence="10" key="1">
    <citation type="submission" date="2025-08" db="UniProtKB">
        <authorList>
            <consortium name="Ensembl"/>
        </authorList>
    </citation>
    <scope>IDENTIFICATION</scope>
</reference>
<protein>
    <recommendedName>
        <fullName evidence="3">proteasome endopeptidase complex</fullName>
        <ecNumber evidence="3">3.4.25.1</ecNumber>
    </recommendedName>
</protein>
<dbReference type="GO" id="GO:0004298">
    <property type="term" value="F:threonine-type endopeptidase activity"/>
    <property type="evidence" value="ECO:0007669"/>
    <property type="project" value="UniProtKB-KW"/>
</dbReference>
<evidence type="ECO:0000256" key="4">
    <source>
        <dbReference type="ARBA" id="ARBA00022490"/>
    </source>
</evidence>
<dbReference type="InterPro" id="IPR029055">
    <property type="entry name" value="Ntn_hydrolases_N"/>
</dbReference>
<evidence type="ECO:0000256" key="5">
    <source>
        <dbReference type="ARBA" id="ARBA00022670"/>
    </source>
</evidence>
<keyword evidence="11" id="KW-1185">Reference proteome</keyword>
<keyword evidence="6" id="KW-0888">Threonine protease</keyword>
<proteinExistence type="predicted"/>
<dbReference type="EC" id="3.4.25.1" evidence="3"/>
<evidence type="ECO:0000256" key="1">
    <source>
        <dbReference type="ARBA" id="ARBA00001198"/>
    </source>
</evidence>
<evidence type="ECO:0000256" key="6">
    <source>
        <dbReference type="ARBA" id="ARBA00022698"/>
    </source>
</evidence>
<dbReference type="PANTHER" id="PTHR32194">
    <property type="entry name" value="METALLOPROTEASE TLDD"/>
    <property type="match status" value="1"/>
</dbReference>
<reference evidence="10" key="2">
    <citation type="submission" date="2025-09" db="UniProtKB">
        <authorList>
            <consortium name="Ensembl"/>
        </authorList>
    </citation>
    <scope>IDENTIFICATION</scope>
</reference>
<dbReference type="InterPro" id="IPR001353">
    <property type="entry name" value="Proteasome_sua/b"/>
</dbReference>
<dbReference type="AlphaFoldDB" id="A0A3Q3X584"/>
<organism evidence="10 11">
    <name type="scientific">Mola mola</name>
    <name type="common">Ocean sunfish</name>
    <name type="synonym">Tetraodon mola</name>
    <dbReference type="NCBI Taxonomy" id="94237"/>
    <lineage>
        <taxon>Eukaryota</taxon>
        <taxon>Metazoa</taxon>
        <taxon>Chordata</taxon>
        <taxon>Craniata</taxon>
        <taxon>Vertebrata</taxon>
        <taxon>Euteleostomi</taxon>
        <taxon>Actinopterygii</taxon>
        <taxon>Neopterygii</taxon>
        <taxon>Teleostei</taxon>
        <taxon>Neoteleostei</taxon>
        <taxon>Acanthomorphata</taxon>
        <taxon>Eupercaria</taxon>
        <taxon>Tetraodontiformes</taxon>
        <taxon>Molidae</taxon>
        <taxon>Mola</taxon>
    </lineage>
</organism>
<dbReference type="SUPFAM" id="SSF56235">
    <property type="entry name" value="N-terminal nucleophile aminohydrolases (Ntn hydrolases)"/>
    <property type="match status" value="1"/>
</dbReference>
<evidence type="ECO:0000313" key="10">
    <source>
        <dbReference type="Ensembl" id="ENSMMOP00000017164.1"/>
    </source>
</evidence>
<dbReference type="PROSITE" id="PS00854">
    <property type="entry name" value="PROTEASOME_BETA_1"/>
    <property type="match status" value="1"/>
</dbReference>
<dbReference type="Proteomes" id="UP000261620">
    <property type="component" value="Unplaced"/>
</dbReference>
<dbReference type="InterPro" id="IPR023333">
    <property type="entry name" value="Proteasome_suB-type"/>
</dbReference>
<evidence type="ECO:0000313" key="11">
    <source>
        <dbReference type="Proteomes" id="UP000261620"/>
    </source>
</evidence>
<dbReference type="InterPro" id="IPR016050">
    <property type="entry name" value="Proteasome_bsu_CS"/>
</dbReference>
<keyword evidence="7" id="KW-0378">Hydrolase</keyword>
<dbReference type="Gene3D" id="3.60.20.10">
    <property type="entry name" value="Glutamine Phosphoribosylpyrophosphate, subunit 1, domain 1"/>
    <property type="match status" value="1"/>
</dbReference>
<dbReference type="PANTHER" id="PTHR32194:SF4">
    <property type="entry name" value="PROTEASOME SUBUNIT BETA TYPE-7"/>
    <property type="match status" value="1"/>
</dbReference>
<comment type="subcellular location">
    <subcellularLocation>
        <location evidence="2">Nucleus</location>
    </subcellularLocation>
</comment>
<accession>A0A3Q3X584</accession>
<keyword evidence="4" id="KW-0963">Cytoplasm</keyword>
<sequence>RLNTLEPSSPSLGTSILNAALQGVFGGGETPKPLKTGTTIAGVVFKDGVVLGADTRATSSEVVADKMCAKIHYIAPNIYCCGAGTAADTERTTDLLSSNLSIFSLNSGRNPRVVMAVNILQDMLYRFVLHTHMCAELNIKGRVCLK</sequence>
<name>A0A3Q3X584_MOLML</name>
<dbReference type="Ensembl" id="ENSMMOT00000017447.1">
    <property type="protein sequence ID" value="ENSMMOP00000017164.1"/>
    <property type="gene ID" value="ENSMMOG00000010865.1"/>
</dbReference>
<evidence type="ECO:0000256" key="2">
    <source>
        <dbReference type="ARBA" id="ARBA00004123"/>
    </source>
</evidence>
<evidence type="ECO:0000256" key="7">
    <source>
        <dbReference type="ARBA" id="ARBA00022801"/>
    </source>
</evidence>
<dbReference type="GO" id="GO:0005737">
    <property type="term" value="C:cytoplasm"/>
    <property type="evidence" value="ECO:0007669"/>
    <property type="project" value="TreeGrafter"/>
</dbReference>
<dbReference type="GO" id="GO:0005634">
    <property type="term" value="C:nucleus"/>
    <property type="evidence" value="ECO:0007669"/>
    <property type="project" value="UniProtKB-SubCell"/>
</dbReference>
<dbReference type="GO" id="GO:0051603">
    <property type="term" value="P:proteolysis involved in protein catabolic process"/>
    <property type="evidence" value="ECO:0007669"/>
    <property type="project" value="InterPro"/>
</dbReference>
<evidence type="ECO:0000256" key="9">
    <source>
        <dbReference type="ARBA" id="ARBA00023242"/>
    </source>
</evidence>
<dbReference type="GO" id="GO:0005839">
    <property type="term" value="C:proteasome core complex"/>
    <property type="evidence" value="ECO:0007669"/>
    <property type="project" value="InterPro"/>
</dbReference>